<proteinExistence type="predicted"/>
<feature type="domain" description="UmuC" evidence="2">
    <location>
        <begin position="19"/>
        <end position="144"/>
    </location>
</feature>
<dbReference type="GO" id="GO:0006281">
    <property type="term" value="P:DNA repair"/>
    <property type="evidence" value="ECO:0007669"/>
    <property type="project" value="InterPro"/>
</dbReference>
<evidence type="ECO:0000313" key="3">
    <source>
        <dbReference type="EMBL" id="CAB4881015.1"/>
    </source>
</evidence>
<organism evidence="3">
    <name type="scientific">freshwater metagenome</name>
    <dbReference type="NCBI Taxonomy" id="449393"/>
    <lineage>
        <taxon>unclassified sequences</taxon>
        <taxon>metagenomes</taxon>
        <taxon>ecological metagenomes</taxon>
    </lineage>
</organism>
<dbReference type="Gene3D" id="3.40.1170.60">
    <property type="match status" value="1"/>
</dbReference>
<dbReference type="SUPFAM" id="SSF56672">
    <property type="entry name" value="DNA/RNA polymerases"/>
    <property type="match status" value="1"/>
</dbReference>
<reference evidence="3" key="1">
    <citation type="submission" date="2020-05" db="EMBL/GenBank/DDBJ databases">
        <authorList>
            <person name="Chiriac C."/>
            <person name="Salcher M."/>
            <person name="Ghai R."/>
            <person name="Kavagutti S V."/>
        </authorList>
    </citation>
    <scope>NUCLEOTIDE SEQUENCE</scope>
</reference>
<accession>A0A6J7EI79</accession>
<protein>
    <submittedName>
        <fullName evidence="3">Unannotated protein</fullName>
    </submittedName>
</protein>
<evidence type="ECO:0000256" key="1">
    <source>
        <dbReference type="ARBA" id="ARBA00022763"/>
    </source>
</evidence>
<dbReference type="PANTHER" id="PTHR35369:SF2">
    <property type="entry name" value="BLR3025 PROTEIN"/>
    <property type="match status" value="1"/>
</dbReference>
<sequence>MIVCVLLPRFDLVIAAGGRAALAQGPMALAPEPGRQQVVGEVSQAAEALGIHPGMRLGEALARAPRLALIPPDPVGVADAWERVLVRLEAVGAAVESERPGEACFDAAGLRRLHGGTLDGIVAAVRDALRLPARIGAGPSRFCALAGAARARTRRAHCVRGAQDLAGEPIALLRRRTEIAHLPVQLERLGVMTVGDLAALSRAALADRFGPAGLLAHDLAHGLDRPLQPRTPQEVLEERLELEEASSGIQLERALILLVDRLLARPERRGRTLRAATLAAGLVEGGTWRERAVFRASTADPARMHPALAARLALLPAPAESLRLTAEGLSAAPATGPALLEEPAERQRERLREAVRQARTAAGPQAALRVLEVDPDSRIPERRAVLTPFEG</sequence>
<dbReference type="EMBL" id="CAFBLQ010000174">
    <property type="protein sequence ID" value="CAB4881015.1"/>
    <property type="molecule type" value="Genomic_DNA"/>
</dbReference>
<keyword evidence="1" id="KW-0227">DNA damage</keyword>
<dbReference type="InterPro" id="IPR050356">
    <property type="entry name" value="SulA_CellDiv_inhibitor"/>
</dbReference>
<dbReference type="Gene3D" id="1.10.150.20">
    <property type="entry name" value="5' to 3' exonuclease, C-terminal subdomain"/>
    <property type="match status" value="1"/>
</dbReference>
<dbReference type="Pfam" id="PF00817">
    <property type="entry name" value="IMS"/>
    <property type="match status" value="1"/>
</dbReference>
<dbReference type="PANTHER" id="PTHR35369">
    <property type="entry name" value="BLR3025 PROTEIN-RELATED"/>
    <property type="match status" value="1"/>
</dbReference>
<dbReference type="Gene3D" id="3.30.70.270">
    <property type="match status" value="1"/>
</dbReference>
<dbReference type="InterPro" id="IPR001126">
    <property type="entry name" value="UmuC"/>
</dbReference>
<dbReference type="AlphaFoldDB" id="A0A6J7EI79"/>
<name>A0A6J7EI79_9ZZZZ</name>
<dbReference type="InterPro" id="IPR043502">
    <property type="entry name" value="DNA/RNA_pol_sf"/>
</dbReference>
<dbReference type="InterPro" id="IPR043128">
    <property type="entry name" value="Rev_trsase/Diguanyl_cyclase"/>
</dbReference>
<evidence type="ECO:0000259" key="2">
    <source>
        <dbReference type="Pfam" id="PF00817"/>
    </source>
</evidence>
<gene>
    <name evidence="3" type="ORF">UFOPK3423_01350</name>
</gene>